<comment type="caution">
    <text evidence="1">The sequence shown here is derived from an EMBL/GenBank/DDBJ whole genome shotgun (WGS) entry which is preliminary data.</text>
</comment>
<sequence length="120" mass="13298">MTKPSNLTTTRALNPSSRNQSIDACATSQTLEVLFFETIDHMVHGRLLISNPVFCSVVLCHFFDVHFVLGFSNVITYSNPDCVESDDPVEHLGSGCKAVFSSPYELKSSICRFTLVFDSD</sequence>
<evidence type="ECO:0000313" key="2">
    <source>
        <dbReference type="Proteomes" id="UP000322873"/>
    </source>
</evidence>
<organism evidence="1 2">
    <name type="scientific">Monilinia fructicola</name>
    <name type="common">Brown rot fungus</name>
    <name type="synonym">Ciboria fructicola</name>
    <dbReference type="NCBI Taxonomy" id="38448"/>
    <lineage>
        <taxon>Eukaryota</taxon>
        <taxon>Fungi</taxon>
        <taxon>Dikarya</taxon>
        <taxon>Ascomycota</taxon>
        <taxon>Pezizomycotina</taxon>
        <taxon>Leotiomycetes</taxon>
        <taxon>Helotiales</taxon>
        <taxon>Sclerotiniaceae</taxon>
        <taxon>Monilinia</taxon>
    </lineage>
</organism>
<dbReference type="Proteomes" id="UP000322873">
    <property type="component" value="Unassembled WGS sequence"/>
</dbReference>
<name>A0A5M9K837_MONFR</name>
<reference evidence="1 2" key="1">
    <citation type="submission" date="2019-06" db="EMBL/GenBank/DDBJ databases">
        <title>Genome Sequence of the Brown Rot Fungal Pathogen Monilinia fructicola.</title>
        <authorList>
            <person name="De Miccolis Angelini R.M."/>
            <person name="Landi L."/>
            <person name="Abate D."/>
            <person name="Pollastro S."/>
            <person name="Romanazzi G."/>
            <person name="Faretra F."/>
        </authorList>
    </citation>
    <scope>NUCLEOTIDE SEQUENCE [LARGE SCALE GENOMIC DNA]</scope>
    <source>
        <strain evidence="1 2">Mfrc123</strain>
    </source>
</reference>
<dbReference type="EMBL" id="VICG01000001">
    <property type="protein sequence ID" value="KAA8576649.1"/>
    <property type="molecule type" value="Genomic_DNA"/>
</dbReference>
<gene>
    <name evidence="1" type="ORF">EYC84_006737</name>
</gene>
<keyword evidence="2" id="KW-1185">Reference proteome</keyword>
<evidence type="ECO:0000313" key="1">
    <source>
        <dbReference type="EMBL" id="KAA8576649.1"/>
    </source>
</evidence>
<accession>A0A5M9K837</accession>
<protein>
    <submittedName>
        <fullName evidence="1">Uncharacterized protein</fullName>
    </submittedName>
</protein>
<proteinExistence type="predicted"/>
<dbReference type="AlphaFoldDB" id="A0A5M9K837"/>